<evidence type="ECO:0000256" key="1">
    <source>
        <dbReference type="SAM" id="Phobius"/>
    </source>
</evidence>
<keyword evidence="1" id="KW-0472">Membrane</keyword>
<dbReference type="AlphaFoldDB" id="A0A432DYJ2"/>
<comment type="caution">
    <text evidence="2">The sequence shown here is derived from an EMBL/GenBank/DDBJ whole genome shotgun (WGS) entry which is preliminary data.</text>
</comment>
<dbReference type="EMBL" id="RYFC01000001">
    <property type="protein sequence ID" value="RTZ49351.1"/>
    <property type="molecule type" value="Genomic_DNA"/>
</dbReference>
<organism evidence="2 3">
    <name type="scientific">Chryseobacterium arthrosphaerae</name>
    <dbReference type="NCBI Taxonomy" id="651561"/>
    <lineage>
        <taxon>Bacteria</taxon>
        <taxon>Pseudomonadati</taxon>
        <taxon>Bacteroidota</taxon>
        <taxon>Flavobacteriia</taxon>
        <taxon>Flavobacteriales</taxon>
        <taxon>Weeksellaceae</taxon>
        <taxon>Chryseobacterium group</taxon>
        <taxon>Chryseobacterium</taxon>
    </lineage>
</organism>
<name>A0A432DYJ2_9FLAO</name>
<proteinExistence type="predicted"/>
<evidence type="ECO:0000313" key="3">
    <source>
        <dbReference type="Proteomes" id="UP000276953"/>
    </source>
</evidence>
<reference evidence="2 3" key="1">
    <citation type="submission" date="2018-12" db="EMBL/GenBank/DDBJ databases">
        <title>Draft Genome Sequence of Chryseobacterium arthrosphaerae strain ED882-96 Isolated from the Blood of a Patient with Liver Cirrhosis in Taiwan.</title>
        <authorList>
            <person name="Lin J.-N."/>
            <person name="Lai C.-H."/>
            <person name="Yang C.-H."/>
            <person name="Huang Y.-H."/>
        </authorList>
    </citation>
    <scope>NUCLEOTIDE SEQUENCE [LARGE SCALE GENOMIC DNA]</scope>
    <source>
        <strain evidence="2 3">ED882-96</strain>
    </source>
</reference>
<accession>A0A432DYJ2</accession>
<keyword evidence="1" id="KW-1133">Transmembrane helix</keyword>
<evidence type="ECO:0000313" key="2">
    <source>
        <dbReference type="EMBL" id="RTZ49351.1"/>
    </source>
</evidence>
<dbReference type="Proteomes" id="UP000276953">
    <property type="component" value="Unassembled WGS sequence"/>
</dbReference>
<feature type="transmembrane region" description="Helical" evidence="1">
    <location>
        <begin position="88"/>
        <end position="111"/>
    </location>
</feature>
<sequence>MLSIGIGFTKYTGSFSKIRNTGRGPGTLGTQAGQHPHRMAHYGYLVFRIGHPLNVFDSGLDDYLGNVIFWKPTNKIPLIFRSGKFRTLIRFGAFSSAFILQSIVPLIIIFWDSD</sequence>
<protein>
    <submittedName>
        <fullName evidence="2">Uncharacterized protein</fullName>
    </submittedName>
</protein>
<keyword evidence="1" id="KW-0812">Transmembrane</keyword>
<gene>
    <name evidence="2" type="ORF">EJ377_01450</name>
</gene>